<protein>
    <submittedName>
        <fullName evidence="2">Bacterial transcriptional activator domain-containing protein</fullName>
    </submittedName>
</protein>
<reference evidence="2 3" key="1">
    <citation type="submission" date="2023-02" db="EMBL/GenBank/DDBJ databases">
        <title>Genome sequencing required for Actinomycetospora new species description.</title>
        <authorList>
            <person name="Saimee Y."/>
            <person name="Duangmal K."/>
        </authorList>
    </citation>
    <scope>NUCLEOTIDE SEQUENCE [LARGE SCALE GENOMIC DNA]</scope>
    <source>
        <strain evidence="2 3">DW7H6</strain>
    </source>
</reference>
<proteinExistence type="predicted"/>
<dbReference type="Pfam" id="PF03704">
    <property type="entry name" value="BTAD"/>
    <property type="match status" value="1"/>
</dbReference>
<dbReference type="InterPro" id="IPR011990">
    <property type="entry name" value="TPR-like_helical_dom_sf"/>
</dbReference>
<sequence>MDLLVDDRETLALDERVSVDLHVAEGWAARMIDRCPRPKDLRLMPWCRTALDLLPGWYDEWAILERERLRAQTLAALEALAAEFIECGRPARAVEAALLAVSTDPLRESAQRALLEAHLAEGNRALAQRAFRLYESVLDRELGVAPSSRIVELLYPKANGAWKRTG</sequence>
<dbReference type="InterPro" id="IPR005158">
    <property type="entry name" value="BTAD"/>
</dbReference>
<keyword evidence="3" id="KW-1185">Reference proteome</keyword>
<dbReference type="Gene3D" id="1.25.40.10">
    <property type="entry name" value="Tetratricopeptide repeat domain"/>
    <property type="match status" value="1"/>
</dbReference>
<dbReference type="EMBL" id="JAQZAO010000003">
    <property type="protein sequence ID" value="MDD7965497.1"/>
    <property type="molecule type" value="Genomic_DNA"/>
</dbReference>
<dbReference type="Proteomes" id="UP001300763">
    <property type="component" value="Unassembled WGS sequence"/>
</dbReference>
<evidence type="ECO:0000313" key="3">
    <source>
        <dbReference type="Proteomes" id="UP001300763"/>
    </source>
</evidence>
<dbReference type="SMART" id="SM01043">
    <property type="entry name" value="BTAD"/>
    <property type="match status" value="1"/>
</dbReference>
<gene>
    <name evidence="2" type="ORF">PGB27_09050</name>
</gene>
<dbReference type="RefSeq" id="WP_274200037.1">
    <property type="nucleotide sequence ID" value="NZ_JAQZAO010000003.1"/>
</dbReference>
<feature type="domain" description="Bacterial transcriptional activator" evidence="1">
    <location>
        <begin position="19"/>
        <end position="158"/>
    </location>
</feature>
<organism evidence="2 3">
    <name type="scientific">Actinomycetospora lemnae</name>
    <dbReference type="NCBI Taxonomy" id="3019891"/>
    <lineage>
        <taxon>Bacteria</taxon>
        <taxon>Bacillati</taxon>
        <taxon>Actinomycetota</taxon>
        <taxon>Actinomycetes</taxon>
        <taxon>Pseudonocardiales</taxon>
        <taxon>Pseudonocardiaceae</taxon>
        <taxon>Actinomycetospora</taxon>
    </lineage>
</organism>
<evidence type="ECO:0000259" key="1">
    <source>
        <dbReference type="SMART" id="SM01043"/>
    </source>
</evidence>
<evidence type="ECO:0000313" key="2">
    <source>
        <dbReference type="EMBL" id="MDD7965497.1"/>
    </source>
</evidence>
<dbReference type="PANTHER" id="PTHR35807">
    <property type="entry name" value="TRANSCRIPTIONAL REGULATOR REDD-RELATED"/>
    <property type="match status" value="1"/>
</dbReference>
<comment type="caution">
    <text evidence="2">The sequence shown here is derived from an EMBL/GenBank/DDBJ whole genome shotgun (WGS) entry which is preliminary data.</text>
</comment>
<accession>A0ABT5SRM6</accession>
<name>A0ABT5SRM6_9PSEU</name>
<dbReference type="SUPFAM" id="SSF48452">
    <property type="entry name" value="TPR-like"/>
    <property type="match status" value="1"/>
</dbReference>
<dbReference type="InterPro" id="IPR051677">
    <property type="entry name" value="AfsR-DnrI-RedD_regulator"/>
</dbReference>